<reference evidence="9 10" key="1">
    <citation type="journal article" date="2019" name="Sci. Rep.">
        <title>Comparative genomics of chytrid fungi reveal insights into the obligate biotrophic and pathogenic lifestyle of Synchytrium endobioticum.</title>
        <authorList>
            <person name="van de Vossenberg B.T.L.H."/>
            <person name="Warris S."/>
            <person name="Nguyen H.D.T."/>
            <person name="van Gent-Pelzer M.P.E."/>
            <person name="Joly D.L."/>
            <person name="van de Geest H.C."/>
            <person name="Bonants P.J.M."/>
            <person name="Smith D.S."/>
            <person name="Levesque C.A."/>
            <person name="van der Lee T.A.J."/>
        </authorList>
    </citation>
    <scope>NUCLEOTIDE SEQUENCE [LARGE SCALE GENOMIC DNA]</scope>
    <source>
        <strain evidence="9 10">CBS 675.73</strain>
    </source>
</reference>
<evidence type="ECO:0000256" key="8">
    <source>
        <dbReference type="ARBA" id="ARBA00023299"/>
    </source>
</evidence>
<dbReference type="EC" id="3.1.3.3" evidence="3"/>
<comment type="pathway">
    <text evidence="2">Amino-acid biosynthesis; L-serine biosynthesis; L-serine from 3-phospho-D-glycerate: step 3/3.</text>
</comment>
<evidence type="ECO:0000256" key="4">
    <source>
        <dbReference type="ARBA" id="ARBA00022605"/>
    </source>
</evidence>
<dbReference type="STRING" id="246404.A0A507CN51"/>
<protein>
    <recommendedName>
        <fullName evidence="3">phosphoserine phosphatase</fullName>
        <ecNumber evidence="3">3.1.3.3</ecNumber>
    </recommendedName>
</protein>
<evidence type="ECO:0000313" key="9">
    <source>
        <dbReference type="EMBL" id="TPX40543.1"/>
    </source>
</evidence>
<comment type="cofactor">
    <cofactor evidence="1">
        <name>Mg(2+)</name>
        <dbReference type="ChEBI" id="CHEBI:18420"/>
    </cofactor>
</comment>
<evidence type="ECO:0000256" key="5">
    <source>
        <dbReference type="ARBA" id="ARBA00022723"/>
    </source>
</evidence>
<proteinExistence type="predicted"/>
<organism evidence="9 10">
    <name type="scientific">Chytriomyces confervae</name>
    <dbReference type="NCBI Taxonomy" id="246404"/>
    <lineage>
        <taxon>Eukaryota</taxon>
        <taxon>Fungi</taxon>
        <taxon>Fungi incertae sedis</taxon>
        <taxon>Chytridiomycota</taxon>
        <taxon>Chytridiomycota incertae sedis</taxon>
        <taxon>Chytridiomycetes</taxon>
        <taxon>Chytridiales</taxon>
        <taxon>Chytriomycetaceae</taxon>
        <taxon>Chytriomyces</taxon>
    </lineage>
</organism>
<dbReference type="GO" id="GO:0006564">
    <property type="term" value="P:L-serine biosynthetic process"/>
    <property type="evidence" value="ECO:0007669"/>
    <property type="project" value="UniProtKB-KW"/>
</dbReference>
<name>A0A507CN51_9FUNG</name>
<dbReference type="OrthoDB" id="27226at2759"/>
<dbReference type="Proteomes" id="UP000320333">
    <property type="component" value="Unassembled WGS sequence"/>
</dbReference>
<evidence type="ECO:0000256" key="3">
    <source>
        <dbReference type="ARBA" id="ARBA00012640"/>
    </source>
</evidence>
<accession>A0A507CN51</accession>
<evidence type="ECO:0000256" key="6">
    <source>
        <dbReference type="ARBA" id="ARBA00022801"/>
    </source>
</evidence>
<keyword evidence="10" id="KW-1185">Reference proteome</keyword>
<dbReference type="AlphaFoldDB" id="A0A507CN51"/>
<dbReference type="SUPFAM" id="SSF56784">
    <property type="entry name" value="HAD-like"/>
    <property type="match status" value="1"/>
</dbReference>
<gene>
    <name evidence="9" type="ORF">CcCBS67573_g10620</name>
</gene>
<dbReference type="PANTHER" id="PTHR43344">
    <property type="entry name" value="PHOSPHOSERINE PHOSPHATASE"/>
    <property type="match status" value="1"/>
</dbReference>
<keyword evidence="8" id="KW-0718">Serine biosynthesis</keyword>
<evidence type="ECO:0000256" key="2">
    <source>
        <dbReference type="ARBA" id="ARBA00005135"/>
    </source>
</evidence>
<keyword evidence="7" id="KW-0460">Magnesium</keyword>
<keyword evidence="5" id="KW-0479">Metal-binding</keyword>
<comment type="caution">
    <text evidence="9">The sequence shown here is derived from an EMBL/GenBank/DDBJ whole genome shotgun (WGS) entry which is preliminary data.</text>
</comment>
<dbReference type="InterPro" id="IPR050582">
    <property type="entry name" value="HAD-like_SerB"/>
</dbReference>
<dbReference type="Gene3D" id="3.40.50.1000">
    <property type="entry name" value="HAD superfamily/HAD-like"/>
    <property type="match status" value="1"/>
</dbReference>
<evidence type="ECO:0000256" key="1">
    <source>
        <dbReference type="ARBA" id="ARBA00001946"/>
    </source>
</evidence>
<dbReference type="Pfam" id="PF00702">
    <property type="entry name" value="Hydrolase"/>
    <property type="match status" value="1"/>
</dbReference>
<keyword evidence="6" id="KW-0378">Hydrolase</keyword>
<keyword evidence="4" id="KW-0028">Amino-acid biosynthesis</keyword>
<feature type="non-terminal residue" evidence="9">
    <location>
        <position position="1"/>
    </location>
</feature>
<dbReference type="InterPro" id="IPR036412">
    <property type="entry name" value="HAD-like_sf"/>
</dbReference>
<dbReference type="InterPro" id="IPR023214">
    <property type="entry name" value="HAD_sf"/>
</dbReference>
<dbReference type="EMBL" id="QEAP01001815">
    <property type="protein sequence ID" value="TPX40543.1"/>
    <property type="molecule type" value="Genomic_DNA"/>
</dbReference>
<sequence length="138" mass="14617">ALKKLGFTLAVISGGFLPLAKYVKNELGLDYAYANQLEVSADGKTLEGRTFGPIVDGTRKAELLDVIAQTVNVNANQVLAVGDGANDLPMLGVAGLGVAFNAKPRVQEQAEVCLNQPSLIYVLTLLGLSFSEIQELLQ</sequence>
<dbReference type="PANTHER" id="PTHR43344:SF2">
    <property type="entry name" value="PHOSPHOSERINE PHOSPHATASE"/>
    <property type="match status" value="1"/>
</dbReference>
<dbReference type="GO" id="GO:0005737">
    <property type="term" value="C:cytoplasm"/>
    <property type="evidence" value="ECO:0007669"/>
    <property type="project" value="TreeGrafter"/>
</dbReference>
<evidence type="ECO:0000256" key="7">
    <source>
        <dbReference type="ARBA" id="ARBA00022842"/>
    </source>
</evidence>
<dbReference type="NCBIfam" id="TIGR01488">
    <property type="entry name" value="HAD-SF-IB"/>
    <property type="match status" value="1"/>
</dbReference>
<evidence type="ECO:0000313" key="10">
    <source>
        <dbReference type="Proteomes" id="UP000320333"/>
    </source>
</evidence>
<dbReference type="GO" id="GO:0000287">
    <property type="term" value="F:magnesium ion binding"/>
    <property type="evidence" value="ECO:0007669"/>
    <property type="project" value="TreeGrafter"/>
</dbReference>
<dbReference type="GO" id="GO:0036424">
    <property type="term" value="F:L-phosphoserine phosphatase activity"/>
    <property type="evidence" value="ECO:0007669"/>
    <property type="project" value="TreeGrafter"/>
</dbReference>